<dbReference type="AlphaFoldDB" id="A0A4Y9JAZ7"/>
<sequence length="169" mass="19402">MQTKDLMIETLERAEERFLETLDMMTVEEANTAPNPLLKSVTWLIWHTARTVDFQIAHLAGGEPLYRRNNWETRFNLNLPSDTKDWIHTAEEAQKVQVSDKQLLIDYLQEAIAFGKAYLQDVKESALDDIVDESWEPAVTRGVRLVSTIDDAVMHSGQAIYTRRLVLGQ</sequence>
<gene>
    <name evidence="2" type="ORF">E4T82_05155</name>
</gene>
<organism evidence="2 3">
    <name type="scientific">Streptococcus cuniculi</name>
    <dbReference type="NCBI Taxonomy" id="1432788"/>
    <lineage>
        <taxon>Bacteria</taxon>
        <taxon>Bacillati</taxon>
        <taxon>Bacillota</taxon>
        <taxon>Bacilli</taxon>
        <taxon>Lactobacillales</taxon>
        <taxon>Streptococcaceae</taxon>
        <taxon>Streptococcus</taxon>
    </lineage>
</organism>
<dbReference type="Gene3D" id="1.20.120.450">
    <property type="entry name" value="dinb family like domain"/>
    <property type="match status" value="1"/>
</dbReference>
<dbReference type="OrthoDB" id="2363925at2"/>
<dbReference type="SUPFAM" id="SSF109854">
    <property type="entry name" value="DinB/YfiT-like putative metalloenzymes"/>
    <property type="match status" value="1"/>
</dbReference>
<dbReference type="EMBL" id="SPPD01000005">
    <property type="protein sequence ID" value="TFU98112.1"/>
    <property type="molecule type" value="Genomic_DNA"/>
</dbReference>
<dbReference type="InterPro" id="IPR024775">
    <property type="entry name" value="DinB-like"/>
</dbReference>
<proteinExistence type="predicted"/>
<dbReference type="InterPro" id="IPR034660">
    <property type="entry name" value="DinB/YfiT-like"/>
</dbReference>
<feature type="domain" description="DinB-like" evidence="1">
    <location>
        <begin position="11"/>
        <end position="142"/>
    </location>
</feature>
<dbReference type="Pfam" id="PF12867">
    <property type="entry name" value="DinB_2"/>
    <property type="match status" value="1"/>
</dbReference>
<comment type="caution">
    <text evidence="2">The sequence shown here is derived from an EMBL/GenBank/DDBJ whole genome shotgun (WGS) entry which is preliminary data.</text>
</comment>
<reference evidence="2 3" key="1">
    <citation type="submission" date="2019-03" db="EMBL/GenBank/DDBJ databases">
        <title>Diversity of the mouse oral microbiome.</title>
        <authorList>
            <person name="Joseph S."/>
            <person name="Aduse-Opoku J."/>
            <person name="Curtis M."/>
            <person name="Wade W."/>
            <person name="Hashim A."/>
        </authorList>
    </citation>
    <scope>NUCLEOTIDE SEQUENCE [LARGE SCALE GENOMIC DNA]</scope>
    <source>
        <strain evidence="2 3">WM131</strain>
    </source>
</reference>
<accession>A0A4Y9JAZ7</accession>
<evidence type="ECO:0000259" key="1">
    <source>
        <dbReference type="Pfam" id="PF12867"/>
    </source>
</evidence>
<name>A0A4Y9JAZ7_9STRE</name>
<dbReference type="Proteomes" id="UP000297253">
    <property type="component" value="Unassembled WGS sequence"/>
</dbReference>
<dbReference type="RefSeq" id="WP_135181795.1">
    <property type="nucleotide sequence ID" value="NZ_JADGKZ010000005.1"/>
</dbReference>
<evidence type="ECO:0000313" key="3">
    <source>
        <dbReference type="Proteomes" id="UP000297253"/>
    </source>
</evidence>
<evidence type="ECO:0000313" key="2">
    <source>
        <dbReference type="EMBL" id="TFU98112.1"/>
    </source>
</evidence>
<protein>
    <submittedName>
        <fullName evidence="2">DinB family protein</fullName>
    </submittedName>
</protein>